<keyword evidence="6 12" id="KW-0413">Isomerase</keyword>
<dbReference type="SMART" id="SM00436">
    <property type="entry name" value="TOP1Bc"/>
    <property type="match status" value="1"/>
</dbReference>
<dbReference type="InterPro" id="IPR003602">
    <property type="entry name" value="Topo_IA_DNA-bd_dom"/>
</dbReference>
<evidence type="ECO:0000313" key="13">
    <source>
        <dbReference type="Proteomes" id="UP000006919"/>
    </source>
</evidence>
<evidence type="ECO:0000256" key="5">
    <source>
        <dbReference type="ARBA" id="ARBA00023125"/>
    </source>
</evidence>
<dbReference type="HOGENOM" id="CLU_002929_5_2_9"/>
<keyword evidence="5" id="KW-0238">DNA-binding</keyword>
<evidence type="ECO:0000313" key="12">
    <source>
        <dbReference type="EMBL" id="ADU24304.1"/>
    </source>
</evidence>
<proteinExistence type="inferred from homology"/>
<dbReference type="GO" id="GO:0003677">
    <property type="term" value="F:DNA binding"/>
    <property type="evidence" value="ECO:0007669"/>
    <property type="project" value="UniProtKB-KW"/>
</dbReference>
<dbReference type="EC" id="5.6.2.1" evidence="3"/>
<dbReference type="EMBL" id="CP002405">
    <property type="protein sequence ID" value="ADU24304.1"/>
    <property type="molecule type" value="Genomic_DNA"/>
</dbReference>
<evidence type="ECO:0000259" key="11">
    <source>
        <dbReference type="PROSITE" id="PS52039"/>
    </source>
</evidence>
<dbReference type="SMART" id="SM00437">
    <property type="entry name" value="TOP1Ac"/>
    <property type="match status" value="1"/>
</dbReference>
<comment type="similarity">
    <text evidence="2">Belongs to the type IA topoisomerase family.</text>
</comment>
<evidence type="ECO:0000256" key="7">
    <source>
        <dbReference type="ARBA" id="ARBA00030003"/>
    </source>
</evidence>
<dbReference type="Pfam" id="PF01131">
    <property type="entry name" value="Topoisom_bac"/>
    <property type="match status" value="1"/>
</dbReference>
<protein>
    <recommendedName>
        <fullName evidence="3">DNA topoisomerase</fullName>
        <ecNumber evidence="3">5.6.2.1</ecNumber>
    </recommendedName>
    <alternativeName>
        <fullName evidence="10">Omega-protein</fullName>
    </alternativeName>
    <alternativeName>
        <fullName evidence="9">Relaxing enzyme</fullName>
    </alternativeName>
    <alternativeName>
        <fullName evidence="7">Swivelase</fullName>
    </alternativeName>
    <alternativeName>
        <fullName evidence="8">Untwisting enzyme</fullName>
    </alternativeName>
</protein>
<sequence>MTTAYCVGATEKISEGKRFYWHGNGYIVTNAIGHLVSIGYPEDYGYKKWSLKDLPMIPDFKLFPINGYGSQIAFLKNLFLRNDVTEIINACDAGREGECIFRYIYQYIGCTKPVKRLWISSLTDEAIKDGMDNLMDSSVFDNMYRAGYARAKSDWIFGMNLSRYYSLKTDQHHKSGRVKNTVLNIIAEREAQIAAFEKKPYFKVVLDNGAECSRTFDTREEAEAVANKCSGKEAVVCFAVGEEKKENRPLLHSLTSLQREANDIYGMTAAATLKAAQSLYEKKLLTYPRTDSCCISEDMKPYAESVVKCLASYDKERTDKLLSQGLNLDKRVVNNEKITDHHAIIPTNLIGWLDSSDLNEEEKKVVLLVINRFLSALDMPYTYLEKRYEFEVEGEIFKLTTKLPIELGWRAYNNCRDTGAMISYDKGQAVLVNSAEVRECSTKPPAHFTEASLLAVMENIDRRIDDKDLKPFVKERGLGTPATRASIIEGLISAKYIYRKKKQLYITDFGKNYVNALPENIKSPELTAHWEQMLSDIESGKCGEEDFMGEIIKNVNDVIESEEVTVDTAAEDMEDADTAAEQPVEIGKCPWCGSPIREGKKAFFCSNGEDCDFFIYKHDKRIGRNYKAAEISELLANGKVTLRNCTSSKGNKYAAVFELDDSGEYVNLKFVEYAKTRRRKPKEE</sequence>
<evidence type="ECO:0000256" key="3">
    <source>
        <dbReference type="ARBA" id="ARBA00012891"/>
    </source>
</evidence>
<dbReference type="InterPro" id="IPR023405">
    <property type="entry name" value="Topo_IA_core_domain"/>
</dbReference>
<dbReference type="GO" id="GO:0006281">
    <property type="term" value="P:DNA repair"/>
    <property type="evidence" value="ECO:0007669"/>
    <property type="project" value="TreeGrafter"/>
</dbReference>
<dbReference type="InterPro" id="IPR003601">
    <property type="entry name" value="Topo_IA_2"/>
</dbReference>
<evidence type="ECO:0000256" key="8">
    <source>
        <dbReference type="ARBA" id="ARBA00031985"/>
    </source>
</evidence>
<dbReference type="Gene3D" id="3.40.50.140">
    <property type="match status" value="1"/>
</dbReference>
<dbReference type="GO" id="GO:0043597">
    <property type="term" value="C:cytoplasmic replication fork"/>
    <property type="evidence" value="ECO:0007669"/>
    <property type="project" value="TreeGrafter"/>
</dbReference>
<dbReference type="OrthoDB" id="9803554at2"/>
<dbReference type="AlphaFoldDB" id="E6UKV8"/>
<dbReference type="InterPro" id="IPR013825">
    <property type="entry name" value="Topo_IA_cen_sub2"/>
</dbReference>
<accession>E6UKV8</accession>
<dbReference type="CDD" id="cd03362">
    <property type="entry name" value="TOPRIM_TopoIA_TopoIII"/>
    <property type="match status" value="1"/>
</dbReference>
<dbReference type="PROSITE" id="PS52039">
    <property type="entry name" value="TOPO_IA_2"/>
    <property type="match status" value="1"/>
</dbReference>
<dbReference type="KEGG" id="ral:Rumal_3880"/>
<dbReference type="InterPro" id="IPR023406">
    <property type="entry name" value="Topo_IA_AS"/>
</dbReference>
<evidence type="ECO:0000256" key="9">
    <source>
        <dbReference type="ARBA" id="ARBA00032235"/>
    </source>
</evidence>
<organism evidence="12 13">
    <name type="scientific">Ruminococcus albus (strain ATCC 27210 / DSM 20455 / JCM 14654 / NCDO 2250 / 7)</name>
    <dbReference type="NCBI Taxonomy" id="697329"/>
    <lineage>
        <taxon>Bacteria</taxon>
        <taxon>Bacillati</taxon>
        <taxon>Bacillota</taxon>
        <taxon>Clostridia</taxon>
        <taxon>Eubacteriales</taxon>
        <taxon>Oscillospiraceae</taxon>
        <taxon>Ruminococcus</taxon>
    </lineage>
</organism>
<dbReference type="PANTHER" id="PTHR11390">
    <property type="entry name" value="PROKARYOTIC DNA TOPOISOMERASE"/>
    <property type="match status" value="1"/>
</dbReference>
<feature type="domain" description="Topo IA-type catalytic" evidence="11">
    <location>
        <begin position="140"/>
        <end position="559"/>
    </location>
</feature>
<geneLocation type="plasmid" evidence="12 13">
    <name>pRUMAL02</name>
</geneLocation>
<dbReference type="GO" id="GO:0003917">
    <property type="term" value="F:DNA topoisomerase type I (single strand cut, ATP-independent) activity"/>
    <property type="evidence" value="ECO:0007669"/>
    <property type="project" value="UniProtKB-EC"/>
</dbReference>
<evidence type="ECO:0000256" key="10">
    <source>
        <dbReference type="ARBA" id="ARBA00032877"/>
    </source>
</evidence>
<gene>
    <name evidence="12" type="ordered locus">Rumal_3880</name>
</gene>
<dbReference type="PANTHER" id="PTHR11390:SF21">
    <property type="entry name" value="DNA TOPOISOMERASE 3-ALPHA"/>
    <property type="match status" value="1"/>
</dbReference>
<dbReference type="PRINTS" id="PR00417">
    <property type="entry name" value="PRTPISMRASEI"/>
</dbReference>
<dbReference type="InterPro" id="IPR034144">
    <property type="entry name" value="TOPRIM_TopoIII"/>
</dbReference>
<evidence type="ECO:0000256" key="2">
    <source>
        <dbReference type="ARBA" id="ARBA00009446"/>
    </source>
</evidence>
<name>E6UKV8_RUMA7</name>
<dbReference type="GO" id="GO:0006265">
    <property type="term" value="P:DNA topological change"/>
    <property type="evidence" value="ECO:0007669"/>
    <property type="project" value="InterPro"/>
</dbReference>
<dbReference type="CDD" id="cd00186">
    <property type="entry name" value="TOP1Ac"/>
    <property type="match status" value="1"/>
</dbReference>
<dbReference type="SUPFAM" id="SSF56712">
    <property type="entry name" value="Prokaryotic type I DNA topoisomerase"/>
    <property type="match status" value="1"/>
</dbReference>
<dbReference type="Gene3D" id="2.70.20.10">
    <property type="entry name" value="Topoisomerase I, domain 3"/>
    <property type="match status" value="1"/>
</dbReference>
<dbReference type="PROSITE" id="PS00396">
    <property type="entry name" value="TOPO_IA_1"/>
    <property type="match status" value="1"/>
</dbReference>
<keyword evidence="12" id="KW-0614">Plasmid</keyword>
<dbReference type="InterPro" id="IPR000380">
    <property type="entry name" value="Topo_IA"/>
</dbReference>
<dbReference type="Gene3D" id="1.10.460.10">
    <property type="entry name" value="Topoisomerase I, domain 2"/>
    <property type="match status" value="1"/>
</dbReference>
<dbReference type="InterPro" id="IPR013824">
    <property type="entry name" value="Topo_IA_cen_sub1"/>
</dbReference>
<dbReference type="InterPro" id="IPR013497">
    <property type="entry name" value="Topo_IA_cen"/>
</dbReference>
<dbReference type="GO" id="GO:0006310">
    <property type="term" value="P:DNA recombination"/>
    <property type="evidence" value="ECO:0007669"/>
    <property type="project" value="TreeGrafter"/>
</dbReference>
<dbReference type="InterPro" id="IPR013826">
    <property type="entry name" value="Topo_IA_cen_sub3"/>
</dbReference>
<evidence type="ECO:0000256" key="4">
    <source>
        <dbReference type="ARBA" id="ARBA00023029"/>
    </source>
</evidence>
<comment type="catalytic activity">
    <reaction evidence="1">
        <text>ATP-independent breakage of single-stranded DNA, followed by passage and rejoining.</text>
        <dbReference type="EC" id="5.6.2.1"/>
    </reaction>
</comment>
<dbReference type="Proteomes" id="UP000006919">
    <property type="component" value="Plasmid pRUMAL02"/>
</dbReference>
<evidence type="ECO:0000256" key="6">
    <source>
        <dbReference type="ARBA" id="ARBA00023235"/>
    </source>
</evidence>
<dbReference type="Gene3D" id="1.10.290.10">
    <property type="entry name" value="Topoisomerase I, domain 4"/>
    <property type="match status" value="1"/>
</dbReference>
<evidence type="ECO:0000256" key="1">
    <source>
        <dbReference type="ARBA" id="ARBA00000213"/>
    </source>
</evidence>
<keyword evidence="4" id="KW-0799">Topoisomerase</keyword>
<reference evidence="13" key="1">
    <citation type="journal article" date="2011" name="J. Bacteriol.">
        <title>Complete genome of the cellulolytic ruminal bacterium Ruminococcus albus 7.</title>
        <authorList>
            <person name="Suen G."/>
            <person name="Stevenson D.M."/>
            <person name="Bruce D.C."/>
            <person name="Chertkov O."/>
            <person name="Copeland A."/>
            <person name="Cheng J.F."/>
            <person name="Detter C."/>
            <person name="Detter J.C."/>
            <person name="Goodwin L.A."/>
            <person name="Han C.S."/>
            <person name="Hauser L.J."/>
            <person name="Ivanova N.N."/>
            <person name="Kyrpides N.C."/>
            <person name="Land M.L."/>
            <person name="Lapidus A."/>
            <person name="Lucas S."/>
            <person name="Ovchinnikova G."/>
            <person name="Pitluck S."/>
            <person name="Tapia R."/>
            <person name="Woyke T."/>
            <person name="Boyum J."/>
            <person name="Mead D."/>
            <person name="Weimer P.J."/>
        </authorList>
    </citation>
    <scope>NUCLEOTIDE SEQUENCE [LARGE SCALE GENOMIC DNA]</scope>
    <source>
        <strain evidence="13">ATCC 27210 / DSM 20455 / JCM 14654 / NCDO 2250 / 7</strain>
        <plasmid evidence="13">pRUMAL02</plasmid>
    </source>
</reference>